<dbReference type="EMBL" id="CP049057">
    <property type="protein sequence ID" value="QIE58288.1"/>
    <property type="molecule type" value="Genomic_DNA"/>
</dbReference>
<keyword evidence="6" id="KW-0808">Transferase</keyword>
<keyword evidence="7" id="KW-1185">Reference proteome</keyword>
<name>A0A6G6GIB3_9FLAO</name>
<dbReference type="Proteomes" id="UP000505306">
    <property type="component" value="Chromosome"/>
</dbReference>
<dbReference type="Pfam" id="PF01590">
    <property type="entry name" value="GAF"/>
    <property type="match status" value="1"/>
</dbReference>
<proteinExistence type="predicted"/>
<keyword evidence="6" id="KW-0418">Kinase</keyword>
<dbReference type="Gene3D" id="1.10.287.130">
    <property type="match status" value="1"/>
</dbReference>
<evidence type="ECO:0000313" key="7">
    <source>
        <dbReference type="Proteomes" id="UP000505306"/>
    </source>
</evidence>
<protein>
    <recommendedName>
        <fullName evidence="2">histidine kinase</fullName>
        <ecNumber evidence="2">2.7.13.3</ecNumber>
    </recommendedName>
</protein>
<dbReference type="SMART" id="SM00065">
    <property type="entry name" value="GAF"/>
    <property type="match status" value="1"/>
</dbReference>
<dbReference type="SUPFAM" id="SSF47384">
    <property type="entry name" value="Homodimeric domain of signal transducing histidine kinase"/>
    <property type="match status" value="1"/>
</dbReference>
<dbReference type="Pfam" id="PF02518">
    <property type="entry name" value="HATPase_c"/>
    <property type="match status" value="1"/>
</dbReference>
<sequence>MTNTSTTAISERERIDFLNSLKLFDTLPEDEFDMLTQMASKYLSAPVSLFSIVDDHRQWFKSRVGVDMCETPRDISFCSHAIQQKDLFVVENADEDPLFANNPLVTAKDNAVKFYTGVPIIIEGKYAIGTLCILDYKPRVLSDEEQELLKNLGKQIEKLIELRMLNNKAKAQQKELVEQHERLKEFAGVISHDMKMPLANLIITSDILKKKYSSILDTDGINYLEYLKTSSLTLSDYISNILKYYESDGLVKESKTTFDIFELLEEIIEILHVNELCTILLPEENLILHANKAAVEQVLLNLFTNAIKYNDKTNTEIKVDCYEDEVFYNFSVTDNGKGIAPEKLHLIFNLYETLDATDKKGNKGHGIGLSMVKKICQSLGGDIEVTSEVGNGCCFSFWIAK</sequence>
<dbReference type="Gene3D" id="3.30.565.10">
    <property type="entry name" value="Histidine kinase-like ATPase, C-terminal domain"/>
    <property type="match status" value="1"/>
</dbReference>
<dbReference type="InterPro" id="IPR003018">
    <property type="entry name" value="GAF"/>
</dbReference>
<evidence type="ECO:0000313" key="6">
    <source>
        <dbReference type="EMBL" id="QIE58288.1"/>
    </source>
</evidence>
<dbReference type="PANTHER" id="PTHR43102:SF2">
    <property type="entry name" value="GAF DOMAIN-CONTAINING PROTEIN"/>
    <property type="match status" value="1"/>
</dbReference>
<dbReference type="InterPro" id="IPR003661">
    <property type="entry name" value="HisK_dim/P_dom"/>
</dbReference>
<dbReference type="InterPro" id="IPR003594">
    <property type="entry name" value="HATPase_dom"/>
</dbReference>
<evidence type="ECO:0000256" key="4">
    <source>
        <dbReference type="SAM" id="Coils"/>
    </source>
</evidence>
<dbReference type="CDD" id="cd00082">
    <property type="entry name" value="HisKA"/>
    <property type="match status" value="1"/>
</dbReference>
<dbReference type="PROSITE" id="PS50109">
    <property type="entry name" value="HIS_KIN"/>
    <property type="match status" value="1"/>
</dbReference>
<dbReference type="EC" id="2.7.13.3" evidence="2"/>
<dbReference type="InterPro" id="IPR004358">
    <property type="entry name" value="Sig_transdc_His_kin-like_C"/>
</dbReference>
<feature type="coiled-coil region" evidence="4">
    <location>
        <begin position="142"/>
        <end position="182"/>
    </location>
</feature>
<dbReference type="SMART" id="SM00388">
    <property type="entry name" value="HisKA"/>
    <property type="match status" value="1"/>
</dbReference>
<dbReference type="PANTHER" id="PTHR43102">
    <property type="entry name" value="SLR1143 PROTEIN"/>
    <property type="match status" value="1"/>
</dbReference>
<dbReference type="SMART" id="SM00387">
    <property type="entry name" value="HATPase_c"/>
    <property type="match status" value="1"/>
</dbReference>
<dbReference type="GO" id="GO:0000155">
    <property type="term" value="F:phosphorelay sensor kinase activity"/>
    <property type="evidence" value="ECO:0007669"/>
    <property type="project" value="InterPro"/>
</dbReference>
<dbReference type="InterPro" id="IPR005467">
    <property type="entry name" value="His_kinase_dom"/>
</dbReference>
<comment type="catalytic activity">
    <reaction evidence="1">
        <text>ATP + protein L-histidine = ADP + protein N-phospho-L-histidine.</text>
        <dbReference type="EC" id="2.7.13.3"/>
    </reaction>
</comment>
<dbReference type="InterPro" id="IPR036097">
    <property type="entry name" value="HisK_dim/P_sf"/>
</dbReference>
<dbReference type="SUPFAM" id="SSF55874">
    <property type="entry name" value="ATPase domain of HSP90 chaperone/DNA topoisomerase II/histidine kinase"/>
    <property type="match status" value="1"/>
</dbReference>
<organism evidence="6 7">
    <name type="scientific">Rasiella rasia</name>
    <dbReference type="NCBI Taxonomy" id="2744027"/>
    <lineage>
        <taxon>Bacteria</taxon>
        <taxon>Pseudomonadati</taxon>
        <taxon>Bacteroidota</taxon>
        <taxon>Flavobacteriia</taxon>
        <taxon>Flavobacteriales</taxon>
        <taxon>Flavobacteriaceae</taxon>
        <taxon>Rasiella</taxon>
    </lineage>
</organism>
<evidence type="ECO:0000259" key="5">
    <source>
        <dbReference type="PROSITE" id="PS50109"/>
    </source>
</evidence>
<dbReference type="KEGG" id="mgel:G5B37_01500"/>
<dbReference type="SUPFAM" id="SSF55781">
    <property type="entry name" value="GAF domain-like"/>
    <property type="match status" value="1"/>
</dbReference>
<dbReference type="RefSeq" id="WP_164678295.1">
    <property type="nucleotide sequence ID" value="NZ_CP049057.1"/>
</dbReference>
<keyword evidence="4" id="KW-0175">Coiled coil</keyword>
<dbReference type="InterPro" id="IPR029016">
    <property type="entry name" value="GAF-like_dom_sf"/>
</dbReference>
<dbReference type="AlphaFoldDB" id="A0A6G6GIB3"/>
<reference evidence="6 7" key="1">
    <citation type="submission" date="2020-02" db="EMBL/GenBank/DDBJ databases">
        <title>Complete genome sequence of Flavobacteriaceae bacterium.</title>
        <authorList>
            <person name="Kim S.-J."/>
            <person name="Kim Y.-S."/>
            <person name="Kim K.-H."/>
        </authorList>
    </citation>
    <scope>NUCLEOTIDE SEQUENCE [LARGE SCALE GENOMIC DNA]</scope>
    <source>
        <strain evidence="6 7">RR4-40</strain>
    </source>
</reference>
<keyword evidence="3" id="KW-0597">Phosphoprotein</keyword>
<evidence type="ECO:0000256" key="3">
    <source>
        <dbReference type="ARBA" id="ARBA00022553"/>
    </source>
</evidence>
<feature type="domain" description="Histidine kinase" evidence="5">
    <location>
        <begin position="189"/>
        <end position="401"/>
    </location>
</feature>
<evidence type="ECO:0000256" key="1">
    <source>
        <dbReference type="ARBA" id="ARBA00000085"/>
    </source>
</evidence>
<dbReference type="PRINTS" id="PR00344">
    <property type="entry name" value="BCTRLSENSOR"/>
</dbReference>
<accession>A0A6G6GIB3</accession>
<dbReference type="Gene3D" id="3.30.450.40">
    <property type="match status" value="1"/>
</dbReference>
<evidence type="ECO:0000256" key="2">
    <source>
        <dbReference type="ARBA" id="ARBA00012438"/>
    </source>
</evidence>
<gene>
    <name evidence="6" type="ORF">G5B37_01500</name>
</gene>
<dbReference type="InterPro" id="IPR036890">
    <property type="entry name" value="HATPase_C_sf"/>
</dbReference>
<dbReference type="CDD" id="cd00075">
    <property type="entry name" value="HATPase"/>
    <property type="match status" value="1"/>
</dbReference>